<feature type="transmembrane region" description="Helical" evidence="1">
    <location>
        <begin position="463"/>
        <end position="485"/>
    </location>
</feature>
<proteinExistence type="predicted"/>
<comment type="caution">
    <text evidence="2">The sequence shown here is derived from an EMBL/GenBank/DDBJ whole genome shotgun (WGS) entry which is preliminary data.</text>
</comment>
<feature type="transmembrane region" description="Helical" evidence="1">
    <location>
        <begin position="316"/>
        <end position="335"/>
    </location>
</feature>
<dbReference type="EMBL" id="JAGIOD010000002">
    <property type="protein sequence ID" value="MBP2383523.1"/>
    <property type="molecule type" value="Genomic_DNA"/>
</dbReference>
<feature type="transmembrane region" description="Helical" evidence="1">
    <location>
        <begin position="122"/>
        <end position="143"/>
    </location>
</feature>
<feature type="transmembrane region" description="Helical" evidence="1">
    <location>
        <begin position="265"/>
        <end position="286"/>
    </location>
</feature>
<dbReference type="Pfam" id="PF20176">
    <property type="entry name" value="DUF6541"/>
    <property type="match status" value="1"/>
</dbReference>
<dbReference type="RefSeq" id="WP_209904320.1">
    <property type="nucleotide sequence ID" value="NZ_BAAAJW010000009.1"/>
</dbReference>
<dbReference type="Proteomes" id="UP001519290">
    <property type="component" value="Unassembled WGS sequence"/>
</dbReference>
<name>A0ABS4X561_9MICO</name>
<accession>A0ABS4X561</accession>
<keyword evidence="1" id="KW-0472">Membrane</keyword>
<evidence type="ECO:0000313" key="3">
    <source>
        <dbReference type="Proteomes" id="UP001519290"/>
    </source>
</evidence>
<feature type="transmembrane region" description="Helical" evidence="1">
    <location>
        <begin position="391"/>
        <end position="415"/>
    </location>
</feature>
<feature type="transmembrane region" description="Helical" evidence="1">
    <location>
        <begin position="6"/>
        <end position="26"/>
    </location>
</feature>
<feature type="transmembrane region" description="Helical" evidence="1">
    <location>
        <begin position="347"/>
        <end position="371"/>
    </location>
</feature>
<feature type="transmembrane region" description="Helical" evidence="1">
    <location>
        <begin position="492"/>
        <end position="511"/>
    </location>
</feature>
<reference evidence="2 3" key="1">
    <citation type="submission" date="2021-03" db="EMBL/GenBank/DDBJ databases">
        <title>Sequencing the genomes of 1000 actinobacteria strains.</title>
        <authorList>
            <person name="Klenk H.-P."/>
        </authorList>
    </citation>
    <scope>NUCLEOTIDE SEQUENCE [LARGE SCALE GENOMIC DNA]</scope>
    <source>
        <strain evidence="2 3">DSM 14566</strain>
    </source>
</reference>
<keyword evidence="3" id="KW-1185">Reference proteome</keyword>
<dbReference type="InterPro" id="IPR046671">
    <property type="entry name" value="DUF6541"/>
</dbReference>
<keyword evidence="1" id="KW-1133">Transmembrane helix</keyword>
<gene>
    <name evidence="2" type="ORF">JOF43_003512</name>
</gene>
<evidence type="ECO:0000313" key="2">
    <source>
        <dbReference type="EMBL" id="MBP2383523.1"/>
    </source>
</evidence>
<feature type="transmembrane region" description="Helical" evidence="1">
    <location>
        <begin position="58"/>
        <end position="77"/>
    </location>
</feature>
<feature type="transmembrane region" description="Helical" evidence="1">
    <location>
        <begin position="33"/>
        <end position="52"/>
    </location>
</feature>
<feature type="transmembrane region" description="Helical" evidence="1">
    <location>
        <begin position="293"/>
        <end position="310"/>
    </location>
</feature>
<keyword evidence="1" id="KW-0812">Transmembrane</keyword>
<sequence length="669" mass="69140">MNWLLPVLGAWALLAVPGLVLLWAVGARVSLRWGVAPVLTVLLVVLLGAVFHLLRIPWGLGAVLLGVAVICSLALLLRRRLDRSTGPGRRGTTAAAAEDAEVGGGEVAPRLRVLDLGPDGPPWAGAAVTAVAVLGGMLVVAAASRRMGGISTLNGSYDSFFHLSAIATIRDGGDAFLTTALEEIYGSATYYPVVFDSLAALLPLDAVSAANALMLALLAALPSAVAALVATLAPRGRTAGVLAALAALASTLFLSAPAMALVMGLWPVVLGVLCLPLAIASAIRLVDRRHGSLTVPSAAGHGAVLLGTALAHPSMLFSVAVVAGLLILVSGLHRIRDGQRRRGLVQVALALTAAAAFVIVSGTLLGGMHLTRPSAQGPGEVLGEILVDSPRIPAIAAPFWPLAMIWLLAVLGTIAALRGREVVGTTAALGVLAAIVLGVSTQIDHPLTIALVNPWYGARERIAPLMMCLLLVLMARGMAALIGAGGGRARSLLAPAAVALVLVTVLAGTLVPGRWPLMGSLAYTAYGLQLSPYVTPAERAFIERTAAELPADAVVLADPLDGAPLYWSVGGAETVFPTLSRPLTPDTALIARYAPRVDDPSADSHDRICAAVERVGPTHLYRDTSEHSGERMNPEVSARWSGVHDIPPHRLTLLAQDGPYALYELDLAC</sequence>
<feature type="transmembrane region" description="Helical" evidence="1">
    <location>
        <begin position="422"/>
        <end position="443"/>
    </location>
</feature>
<organism evidence="2 3">
    <name type="scientific">Brachybacterium sacelli</name>
    <dbReference type="NCBI Taxonomy" id="173364"/>
    <lineage>
        <taxon>Bacteria</taxon>
        <taxon>Bacillati</taxon>
        <taxon>Actinomycetota</taxon>
        <taxon>Actinomycetes</taxon>
        <taxon>Micrococcales</taxon>
        <taxon>Dermabacteraceae</taxon>
        <taxon>Brachybacterium</taxon>
    </lineage>
</organism>
<feature type="transmembrane region" description="Helical" evidence="1">
    <location>
        <begin position="240"/>
        <end position="259"/>
    </location>
</feature>
<evidence type="ECO:0000256" key="1">
    <source>
        <dbReference type="SAM" id="Phobius"/>
    </source>
</evidence>
<feature type="transmembrane region" description="Helical" evidence="1">
    <location>
        <begin position="212"/>
        <end position="233"/>
    </location>
</feature>
<protein>
    <submittedName>
        <fullName evidence="2">Uncharacterized protein</fullName>
    </submittedName>
</protein>